<reference evidence="1 2" key="1">
    <citation type="submission" date="2017-07" db="EMBL/GenBank/DDBJ databases">
        <title>Phylogenetic study on the rhizospheric bacterium Ochrobactrum sp. A44.</title>
        <authorList>
            <person name="Krzyzanowska D.M."/>
            <person name="Ossowicki A."/>
            <person name="Rajewska M."/>
            <person name="Maciag T."/>
            <person name="Kaczynski Z."/>
            <person name="Czerwicka M."/>
            <person name="Jafra S."/>
        </authorList>
    </citation>
    <scope>NUCLEOTIDE SEQUENCE [LARGE SCALE GENOMIC DNA]</scope>
    <source>
        <strain evidence="1 2">CCUG 30717</strain>
    </source>
</reference>
<sequence>MEKGETLRPATLERIRKVLEEAGIVFISEENDGSFGILIKRSSLT</sequence>
<evidence type="ECO:0000313" key="1">
    <source>
        <dbReference type="EMBL" id="OYR24184.1"/>
    </source>
</evidence>
<proteinExistence type="predicted"/>
<evidence type="ECO:0000313" key="2">
    <source>
        <dbReference type="Proteomes" id="UP000216188"/>
    </source>
</evidence>
<gene>
    <name evidence="1" type="ORF">CEV34_3128</name>
</gene>
<name>A0A256GAP8_9HYPH</name>
<dbReference type="STRING" id="419475.A8A54_20940"/>
<protein>
    <recommendedName>
        <fullName evidence="3">Transcriptional regulator</fullName>
    </recommendedName>
</protein>
<dbReference type="Proteomes" id="UP000216188">
    <property type="component" value="Unassembled WGS sequence"/>
</dbReference>
<keyword evidence="2" id="KW-1185">Reference proteome</keyword>
<comment type="caution">
    <text evidence="1">The sequence shown here is derived from an EMBL/GenBank/DDBJ whole genome shotgun (WGS) entry which is preliminary data.</text>
</comment>
<accession>A0A256GAP8</accession>
<dbReference type="AlphaFoldDB" id="A0A256GAP8"/>
<evidence type="ECO:0008006" key="3">
    <source>
        <dbReference type="Google" id="ProtNLM"/>
    </source>
</evidence>
<dbReference type="EMBL" id="NNRM01000035">
    <property type="protein sequence ID" value="OYR24184.1"/>
    <property type="molecule type" value="Genomic_DNA"/>
</dbReference>
<organism evidence="1 2">
    <name type="scientific">Brucella pseudogrignonensis</name>
    <dbReference type="NCBI Taxonomy" id="419475"/>
    <lineage>
        <taxon>Bacteria</taxon>
        <taxon>Pseudomonadati</taxon>
        <taxon>Pseudomonadota</taxon>
        <taxon>Alphaproteobacteria</taxon>
        <taxon>Hyphomicrobiales</taxon>
        <taxon>Brucellaceae</taxon>
        <taxon>Brucella/Ochrobactrum group</taxon>
        <taxon>Brucella</taxon>
    </lineage>
</organism>